<dbReference type="STRING" id="1189612.A33Q_4675"/>
<name>S2DGM7_INDAL</name>
<keyword evidence="2" id="KW-1185">Reference proteome</keyword>
<evidence type="ECO:0000313" key="1">
    <source>
        <dbReference type="EMBL" id="EOZ91286.1"/>
    </source>
</evidence>
<sequence>MNKLVRIRIYKYWAKANRPEKFNQKIIALSEVKETLKKQIQGSLNYYLAV</sequence>
<organism evidence="1 2">
    <name type="scientific">Indibacter alkaliphilus (strain CCUG 57479 / KCTC 22604 / LW1)</name>
    <dbReference type="NCBI Taxonomy" id="1189612"/>
    <lineage>
        <taxon>Bacteria</taxon>
        <taxon>Pseudomonadati</taxon>
        <taxon>Bacteroidota</taxon>
        <taxon>Cytophagia</taxon>
        <taxon>Cytophagales</taxon>
        <taxon>Cyclobacteriaceae</taxon>
    </lineage>
</organism>
<gene>
    <name evidence="1" type="ORF">A33Q_4675</name>
</gene>
<reference evidence="1 2" key="1">
    <citation type="journal article" date="2013" name="Genome Announc.">
        <title>Draft Genome Sequence of Indibacter alkaliphilus Strain LW1T, Isolated from Lonar Lake, a Haloalkaline Lake in the Buldana District of Maharashtra, India.</title>
        <authorList>
            <person name="Singh A."/>
            <person name="Kumar Jangir P."/>
            <person name="Sharma R."/>
            <person name="Singh A."/>
            <person name="Kumar Pinnaka A."/>
            <person name="Shivaji S."/>
        </authorList>
    </citation>
    <scope>NUCLEOTIDE SEQUENCE [LARGE SCALE GENOMIC DNA]</scope>
    <source>
        <strain evidence="2">CCUG 57479 / KCTC 22604 / LW1</strain>
    </source>
</reference>
<evidence type="ECO:0000313" key="2">
    <source>
        <dbReference type="Proteomes" id="UP000006073"/>
    </source>
</evidence>
<comment type="caution">
    <text evidence="1">The sequence shown here is derived from an EMBL/GenBank/DDBJ whole genome shotgun (WGS) entry which is preliminary data.</text>
</comment>
<protein>
    <submittedName>
        <fullName evidence="1">Uncharacterized protein</fullName>
    </submittedName>
</protein>
<accession>S2DGM7</accession>
<proteinExistence type="predicted"/>
<dbReference type="AlphaFoldDB" id="S2DGM7"/>
<dbReference type="EMBL" id="ALWO02000056">
    <property type="protein sequence ID" value="EOZ91286.1"/>
    <property type="molecule type" value="Genomic_DNA"/>
</dbReference>
<dbReference type="Proteomes" id="UP000006073">
    <property type="component" value="Unassembled WGS sequence"/>
</dbReference>